<dbReference type="SUPFAM" id="SSF50891">
    <property type="entry name" value="Cyclophilin-like"/>
    <property type="match status" value="1"/>
</dbReference>
<dbReference type="Pfam" id="PF00160">
    <property type="entry name" value="Pro_isomerase"/>
    <property type="match status" value="1"/>
</dbReference>
<dbReference type="eggNOG" id="KOG0865">
    <property type="taxonomic scope" value="Eukaryota"/>
</dbReference>
<dbReference type="EMBL" id="KZ155774">
    <property type="protein sequence ID" value="OUS48416.1"/>
    <property type="molecule type" value="Genomic_DNA"/>
</dbReference>
<dbReference type="PANTHER" id="PTHR47724">
    <property type="entry name" value="PEPTIDYL-PROLYL CIS-TRANS ISOMERASE CYP26-2, CHLOROPLASTIC"/>
    <property type="match status" value="1"/>
</dbReference>
<feature type="domain" description="PPIase cyclophilin-type" evidence="1">
    <location>
        <begin position="71"/>
        <end position="293"/>
    </location>
</feature>
<keyword evidence="2" id="KW-0413">Isomerase</keyword>
<sequence>MSARFAATPSRLNTSTRVSSRRVTVVASASKAQRVETNRRAFGINIFSLASAVALVPIGASEAREDVVECFFDVAVEGEQLGTVRVEVDASTLSGKRFAQLCRGERGLSYRRTTLDSIEVDDDETEVYLKNGGVQNFVTPGTQSPVDIVGGPSAERLLEDLERQRAKHDRAGLVSLIVRRDPSEPVPEPKSRLVSVRGKFETVYDQPPPPPNGTAFVITLRPAPELDATNVIVGRIVGGEDVLKEISQLPTVKDNTSSPFFAVAKSIGDKRALVAEQAFRKPFKKVIFSKSGVVESEQSSEE</sequence>
<accession>A0A1Y5IFR8</accession>
<dbReference type="AlphaFoldDB" id="A0A1Y5IFR8"/>
<reference evidence="2" key="1">
    <citation type="submission" date="2017-04" db="EMBL/GenBank/DDBJ databases">
        <title>Population genomics of picophytoplankton unveils novel chromosome hypervariability.</title>
        <authorList>
            <consortium name="DOE Joint Genome Institute"/>
            <person name="Blanc-Mathieu R."/>
            <person name="Krasovec M."/>
            <person name="Hebrard M."/>
            <person name="Yau S."/>
            <person name="Desgranges E."/>
            <person name="Martin J."/>
            <person name="Schackwitz W."/>
            <person name="Kuo A."/>
            <person name="Salin G."/>
            <person name="Donnadieu C."/>
            <person name="Desdevises Y."/>
            <person name="Sanchez-Ferandin S."/>
            <person name="Moreau H."/>
            <person name="Rivals E."/>
            <person name="Grigoriev I.V."/>
            <person name="Grimsley N."/>
            <person name="Eyre-Walker A."/>
            <person name="Piganeau G."/>
        </authorList>
    </citation>
    <scope>NUCLEOTIDE SEQUENCE [LARGE SCALE GENOMIC DNA]</scope>
    <source>
        <strain evidence="2">RCC 1115</strain>
    </source>
</reference>
<dbReference type="GO" id="GO:0009507">
    <property type="term" value="C:chloroplast"/>
    <property type="evidence" value="ECO:0007669"/>
    <property type="project" value="TreeGrafter"/>
</dbReference>
<dbReference type="InterPro" id="IPR002130">
    <property type="entry name" value="Cyclophilin-type_PPIase_dom"/>
</dbReference>
<evidence type="ECO:0000313" key="2">
    <source>
        <dbReference type="EMBL" id="OUS48416.1"/>
    </source>
</evidence>
<dbReference type="InterPro" id="IPR029000">
    <property type="entry name" value="Cyclophilin-like_dom_sf"/>
</dbReference>
<dbReference type="GO" id="GO:0003755">
    <property type="term" value="F:peptidyl-prolyl cis-trans isomerase activity"/>
    <property type="evidence" value="ECO:0007669"/>
    <property type="project" value="InterPro"/>
</dbReference>
<evidence type="ECO:0000259" key="1">
    <source>
        <dbReference type="PROSITE" id="PS50072"/>
    </source>
</evidence>
<proteinExistence type="predicted"/>
<organism evidence="2">
    <name type="scientific">Ostreococcus tauri</name>
    <name type="common">Marine green alga</name>
    <dbReference type="NCBI Taxonomy" id="70448"/>
    <lineage>
        <taxon>Eukaryota</taxon>
        <taxon>Viridiplantae</taxon>
        <taxon>Chlorophyta</taxon>
        <taxon>Mamiellophyceae</taxon>
        <taxon>Mamiellales</taxon>
        <taxon>Bathycoccaceae</taxon>
        <taxon>Ostreococcus</taxon>
    </lineage>
</organism>
<dbReference type="Gene3D" id="2.40.100.10">
    <property type="entry name" value="Cyclophilin-like"/>
    <property type="match status" value="1"/>
</dbReference>
<dbReference type="InterPro" id="IPR044185">
    <property type="entry name" value="CYP26-2-like"/>
</dbReference>
<dbReference type="Proteomes" id="UP000195557">
    <property type="component" value="Unassembled WGS sequence"/>
</dbReference>
<dbReference type="PANTHER" id="PTHR47724:SF1">
    <property type="entry name" value="PEPTIDYL-PROLYL CIS-TRANS ISOMERASE CYP26-2, CHLOROPLASTIC"/>
    <property type="match status" value="1"/>
</dbReference>
<name>A0A1Y5IFR8_OSTTA</name>
<dbReference type="PROSITE" id="PS50072">
    <property type="entry name" value="CSA_PPIASE_2"/>
    <property type="match status" value="1"/>
</dbReference>
<gene>
    <name evidence="2" type="ORF">BE221DRAFT_68927</name>
</gene>
<protein>
    <submittedName>
        <fullName evidence="2">Cyclophilin type peptidyl-prolyl cis-trans isomerase</fullName>
    </submittedName>
</protein>